<dbReference type="InterPro" id="IPR053164">
    <property type="entry name" value="IS1016-like_transposase"/>
</dbReference>
<feature type="domain" description="ISXO2-like transposase" evidence="1">
    <location>
        <begin position="45"/>
        <end position="123"/>
    </location>
</feature>
<dbReference type="Pfam" id="PF12762">
    <property type="entry name" value="DDE_Tnp_IS1595"/>
    <property type="match status" value="1"/>
</dbReference>
<reference evidence="3" key="1">
    <citation type="submission" date="2013-02" db="EMBL/GenBank/DDBJ databases">
        <authorList>
            <consortium name="The Broad Institute Genome Sequencing Platform"/>
            <person name="Cuomo C."/>
            <person name="Becnel J."/>
            <person name="Sanscrainte N."/>
            <person name="Walker B."/>
            <person name="Young S.K."/>
            <person name="Zeng Q."/>
            <person name="Gargeya S."/>
            <person name="Fitzgerald M."/>
            <person name="Haas B."/>
            <person name="Abouelleil A."/>
            <person name="Alvarado L."/>
            <person name="Arachchi H.M."/>
            <person name="Berlin A.M."/>
            <person name="Chapman S.B."/>
            <person name="Dewar J."/>
            <person name="Goldberg J."/>
            <person name="Griggs A."/>
            <person name="Gujja S."/>
            <person name="Hansen M."/>
            <person name="Howarth C."/>
            <person name="Imamovic A."/>
            <person name="Larimer J."/>
            <person name="McCowan C."/>
            <person name="Murphy C."/>
            <person name="Neiman D."/>
            <person name="Pearson M."/>
            <person name="Priest M."/>
            <person name="Roberts A."/>
            <person name="Saif S."/>
            <person name="Shea T."/>
            <person name="Sisk P."/>
            <person name="Sykes S."/>
            <person name="Wortman J."/>
            <person name="Nusbaum C."/>
            <person name="Birren B."/>
        </authorList>
    </citation>
    <scope>NUCLEOTIDE SEQUENCE [LARGE SCALE GENOMIC DNA]</scope>
    <source>
        <strain evidence="3">PRA339</strain>
    </source>
</reference>
<gene>
    <name evidence="2" type="ORF">H312_02847</name>
</gene>
<name>A0A059EYE0_9MICR</name>
<proteinExistence type="predicted"/>
<keyword evidence="3" id="KW-1185">Reference proteome</keyword>
<organism evidence="2 3">
    <name type="scientific">Anncaliia algerae PRA339</name>
    <dbReference type="NCBI Taxonomy" id="1288291"/>
    <lineage>
        <taxon>Eukaryota</taxon>
        <taxon>Fungi</taxon>
        <taxon>Fungi incertae sedis</taxon>
        <taxon>Microsporidia</taxon>
        <taxon>Tubulinosematoidea</taxon>
        <taxon>Tubulinosematidae</taxon>
        <taxon>Anncaliia</taxon>
    </lineage>
</organism>
<dbReference type="HOGENOM" id="CLU_044348_0_3_1"/>
<dbReference type="OrthoDB" id="7732882at2759"/>
<dbReference type="VEuPathDB" id="MicrosporidiaDB:H312_02847"/>
<evidence type="ECO:0000313" key="2">
    <source>
        <dbReference type="EMBL" id="KCZ79764.1"/>
    </source>
</evidence>
<protein>
    <recommendedName>
        <fullName evidence="1">ISXO2-like transposase domain-containing protein</fullName>
    </recommendedName>
</protein>
<reference evidence="2 3" key="2">
    <citation type="submission" date="2014-03" db="EMBL/GenBank/DDBJ databases">
        <title>The Genome Sequence of Anncaliia algerae insect isolate PRA339.</title>
        <authorList>
            <consortium name="The Broad Institute Genome Sequencing Platform"/>
            <consortium name="The Broad Institute Genome Sequencing Center for Infectious Disease"/>
            <person name="Cuomo C."/>
            <person name="Becnel J."/>
            <person name="Sanscrainte N."/>
            <person name="Walker B."/>
            <person name="Young S.K."/>
            <person name="Zeng Q."/>
            <person name="Gargeya S."/>
            <person name="Fitzgerald M."/>
            <person name="Haas B."/>
            <person name="Abouelleil A."/>
            <person name="Alvarado L."/>
            <person name="Arachchi H.M."/>
            <person name="Berlin A.M."/>
            <person name="Chapman S.B."/>
            <person name="Dewar J."/>
            <person name="Goldberg J."/>
            <person name="Griggs A."/>
            <person name="Gujja S."/>
            <person name="Hansen M."/>
            <person name="Howarth C."/>
            <person name="Imamovic A."/>
            <person name="Larimer J."/>
            <person name="McCowan C."/>
            <person name="Murphy C."/>
            <person name="Neiman D."/>
            <person name="Pearson M."/>
            <person name="Priest M."/>
            <person name="Roberts A."/>
            <person name="Saif S."/>
            <person name="Shea T."/>
            <person name="Sisk P."/>
            <person name="Sykes S."/>
            <person name="Wortman J."/>
            <person name="Nusbaum C."/>
            <person name="Birren B."/>
        </authorList>
    </citation>
    <scope>NUCLEOTIDE SEQUENCE [LARGE SCALE GENOMIC DNA]</scope>
    <source>
        <strain evidence="2 3">PRA339</strain>
    </source>
</reference>
<evidence type="ECO:0000259" key="1">
    <source>
        <dbReference type="Pfam" id="PF12762"/>
    </source>
</evidence>
<dbReference type="PANTHER" id="PTHR47163:SF2">
    <property type="entry name" value="SI:DKEY-17M8.2"/>
    <property type="match status" value="1"/>
</dbReference>
<dbReference type="PANTHER" id="PTHR47163">
    <property type="entry name" value="DDE_TNP_IS1595 DOMAIN-CONTAINING PROTEIN"/>
    <property type="match status" value="1"/>
</dbReference>
<dbReference type="EMBL" id="KK365232">
    <property type="protein sequence ID" value="KCZ79764.1"/>
    <property type="molecule type" value="Genomic_DNA"/>
</dbReference>
<dbReference type="Proteomes" id="UP000030655">
    <property type="component" value="Unassembled WGS sequence"/>
</dbReference>
<dbReference type="InterPro" id="IPR024445">
    <property type="entry name" value="Tnp_ISXO2-like"/>
</dbReference>
<accession>A0A059EYE0</accession>
<sequence>MVSYQYLCNWYKKLQSLSFFIMRDESNGKIVGRSHIIEIDESKFSKRKYQVGRIINSPWVVGGIDVSTKEFFFVEVINRNSDTLKGIVLDKIYPGSLIVTDEWRGYWGLENFGFHHSTFNNYQNSICPLTGAKTSLLRISGDG</sequence>
<dbReference type="AlphaFoldDB" id="A0A059EYE0"/>
<evidence type="ECO:0000313" key="3">
    <source>
        <dbReference type="Proteomes" id="UP000030655"/>
    </source>
</evidence>